<feature type="region of interest" description="Disordered" evidence="1">
    <location>
        <begin position="460"/>
        <end position="515"/>
    </location>
</feature>
<dbReference type="PANTHER" id="PTHR14102:SF15">
    <property type="entry name" value="KIAA1614 ORTHOLOG"/>
    <property type="match status" value="1"/>
</dbReference>
<dbReference type="SUPFAM" id="SSF50156">
    <property type="entry name" value="PDZ domain-like"/>
    <property type="match status" value="1"/>
</dbReference>
<feature type="compositionally biased region" description="Polar residues" evidence="1">
    <location>
        <begin position="60"/>
        <end position="72"/>
    </location>
</feature>
<feature type="compositionally biased region" description="Low complexity" evidence="1">
    <location>
        <begin position="177"/>
        <end position="191"/>
    </location>
</feature>
<dbReference type="Ensembl" id="ENSAMXT00000048852.1">
    <property type="protein sequence ID" value="ENSAMXP00000038163.1"/>
    <property type="gene ID" value="ENSAMXG00000019241.2"/>
</dbReference>
<dbReference type="InParanoid" id="A0A3B1J7G1"/>
<feature type="compositionally biased region" description="Low complexity" evidence="1">
    <location>
        <begin position="74"/>
        <end position="102"/>
    </location>
</feature>
<feature type="compositionally biased region" description="Basic and acidic residues" evidence="1">
    <location>
        <begin position="486"/>
        <end position="499"/>
    </location>
</feature>
<feature type="compositionally biased region" description="Basic and acidic residues" evidence="1">
    <location>
        <begin position="337"/>
        <end position="347"/>
    </location>
</feature>
<dbReference type="GO" id="GO:0005938">
    <property type="term" value="C:cell cortex"/>
    <property type="evidence" value="ECO:0007669"/>
    <property type="project" value="TreeGrafter"/>
</dbReference>
<evidence type="ECO:0000313" key="4">
    <source>
        <dbReference type="Proteomes" id="UP000018467"/>
    </source>
</evidence>
<dbReference type="Pfam" id="PF15737">
    <property type="entry name" value="DUF4685"/>
    <property type="match status" value="1"/>
</dbReference>
<feature type="compositionally biased region" description="Polar residues" evidence="1">
    <location>
        <begin position="192"/>
        <end position="203"/>
    </location>
</feature>
<dbReference type="GeneTree" id="ENSGT00390000013003"/>
<evidence type="ECO:0000256" key="1">
    <source>
        <dbReference type="SAM" id="MobiDB-lite"/>
    </source>
</evidence>
<dbReference type="GO" id="GO:0005634">
    <property type="term" value="C:nucleus"/>
    <property type="evidence" value="ECO:0007669"/>
    <property type="project" value="TreeGrafter"/>
</dbReference>
<feature type="region of interest" description="Disordered" evidence="1">
    <location>
        <begin position="576"/>
        <end position="603"/>
    </location>
</feature>
<feature type="region of interest" description="Disordered" evidence="1">
    <location>
        <begin position="60"/>
        <end position="215"/>
    </location>
</feature>
<dbReference type="PANTHER" id="PTHR14102">
    <property type="entry name" value="PAR-6-RELATED"/>
    <property type="match status" value="1"/>
</dbReference>
<feature type="region of interest" description="Disordered" evidence="1">
    <location>
        <begin position="337"/>
        <end position="357"/>
    </location>
</feature>
<dbReference type="Pfam" id="PF00595">
    <property type="entry name" value="PDZ"/>
    <property type="match status" value="1"/>
</dbReference>
<dbReference type="GO" id="GO:0007163">
    <property type="term" value="P:establishment or maintenance of cell polarity"/>
    <property type="evidence" value="ECO:0007669"/>
    <property type="project" value="TreeGrafter"/>
</dbReference>
<feature type="compositionally biased region" description="Polar residues" evidence="1">
    <location>
        <begin position="711"/>
        <end position="746"/>
    </location>
</feature>
<feature type="compositionally biased region" description="Polar residues" evidence="1">
    <location>
        <begin position="590"/>
        <end position="603"/>
    </location>
</feature>
<dbReference type="Proteomes" id="UP000018467">
    <property type="component" value="Unassembled WGS sequence"/>
</dbReference>
<accession>A0A3B1J7G1</accession>
<dbReference type="InterPro" id="IPR051741">
    <property type="entry name" value="PAR6_homolog"/>
</dbReference>
<evidence type="ECO:0000313" key="3">
    <source>
        <dbReference type="Ensembl" id="ENSAMXP00000038163.1"/>
    </source>
</evidence>
<feature type="compositionally biased region" description="Basic residues" evidence="1">
    <location>
        <begin position="107"/>
        <end position="117"/>
    </location>
</feature>
<evidence type="ECO:0000259" key="2">
    <source>
        <dbReference type="PROSITE" id="PS50106"/>
    </source>
</evidence>
<dbReference type="SMART" id="SM00228">
    <property type="entry name" value="PDZ"/>
    <property type="match status" value="1"/>
</dbReference>
<dbReference type="Gene3D" id="2.30.42.10">
    <property type="match status" value="1"/>
</dbReference>
<feature type="compositionally biased region" description="Basic and acidic residues" evidence="1">
    <location>
        <begin position="680"/>
        <end position="697"/>
    </location>
</feature>
<dbReference type="AlphaFoldDB" id="A0A3B1J7G1"/>
<dbReference type="PROSITE" id="PS50106">
    <property type="entry name" value="PDZ"/>
    <property type="match status" value="1"/>
</dbReference>
<reference evidence="3" key="4">
    <citation type="submission" date="2025-09" db="UniProtKB">
        <authorList>
            <consortium name="Ensembl"/>
        </authorList>
    </citation>
    <scope>IDENTIFICATION</scope>
</reference>
<organism evidence="3 4">
    <name type="scientific">Astyanax mexicanus</name>
    <name type="common">Blind cave fish</name>
    <name type="synonym">Astyanax fasciatus mexicanus</name>
    <dbReference type="NCBI Taxonomy" id="7994"/>
    <lineage>
        <taxon>Eukaryota</taxon>
        <taxon>Metazoa</taxon>
        <taxon>Chordata</taxon>
        <taxon>Craniata</taxon>
        <taxon>Vertebrata</taxon>
        <taxon>Euteleostomi</taxon>
        <taxon>Actinopterygii</taxon>
        <taxon>Neopterygii</taxon>
        <taxon>Teleostei</taxon>
        <taxon>Ostariophysi</taxon>
        <taxon>Characiformes</taxon>
        <taxon>Characoidei</taxon>
        <taxon>Acestrorhamphidae</taxon>
        <taxon>Acestrorhamphinae</taxon>
        <taxon>Astyanax</taxon>
    </lineage>
</organism>
<dbReference type="GO" id="GO:0007098">
    <property type="term" value="P:centrosome cycle"/>
    <property type="evidence" value="ECO:0007669"/>
    <property type="project" value="TreeGrafter"/>
</dbReference>
<reference evidence="4" key="2">
    <citation type="journal article" date="2014" name="Nat. Commun.">
        <title>The cavefish genome reveals candidate genes for eye loss.</title>
        <authorList>
            <person name="McGaugh S.E."/>
            <person name="Gross J.B."/>
            <person name="Aken B."/>
            <person name="Blin M."/>
            <person name="Borowsky R."/>
            <person name="Chalopin D."/>
            <person name="Hinaux H."/>
            <person name="Jeffery W.R."/>
            <person name="Keene A."/>
            <person name="Ma L."/>
            <person name="Minx P."/>
            <person name="Murphy D."/>
            <person name="O'Quin K.E."/>
            <person name="Retaux S."/>
            <person name="Rohner N."/>
            <person name="Searle S.M."/>
            <person name="Stahl B.A."/>
            <person name="Tabin C."/>
            <person name="Volff J.N."/>
            <person name="Yoshizawa M."/>
            <person name="Warren W.C."/>
        </authorList>
    </citation>
    <scope>NUCLEOTIDE SEQUENCE [LARGE SCALE GENOMIC DNA]</scope>
    <source>
        <strain evidence="4">female</strain>
    </source>
</reference>
<reference evidence="4" key="1">
    <citation type="submission" date="2013-03" db="EMBL/GenBank/DDBJ databases">
        <authorList>
            <person name="Jeffery W."/>
            <person name="Warren W."/>
            <person name="Wilson R.K."/>
        </authorList>
    </citation>
    <scope>NUCLEOTIDE SEQUENCE</scope>
    <source>
        <strain evidence="4">female</strain>
    </source>
</reference>
<dbReference type="GO" id="GO:0016324">
    <property type="term" value="C:apical plasma membrane"/>
    <property type="evidence" value="ECO:0007669"/>
    <property type="project" value="TreeGrafter"/>
</dbReference>
<dbReference type="InterPro" id="IPR036034">
    <property type="entry name" value="PDZ_sf"/>
</dbReference>
<keyword evidence="4" id="KW-1185">Reference proteome</keyword>
<feature type="region of interest" description="Disordered" evidence="1">
    <location>
        <begin position="674"/>
        <end position="746"/>
    </location>
</feature>
<dbReference type="GO" id="GO:0060341">
    <property type="term" value="P:regulation of cellular localization"/>
    <property type="evidence" value="ECO:0007669"/>
    <property type="project" value="TreeGrafter"/>
</dbReference>
<dbReference type="InterPro" id="IPR032756">
    <property type="entry name" value="DUF4685"/>
</dbReference>
<feature type="compositionally biased region" description="Polar residues" evidence="1">
    <location>
        <begin position="505"/>
        <end position="515"/>
    </location>
</feature>
<reference evidence="3" key="3">
    <citation type="submission" date="2025-08" db="UniProtKB">
        <authorList>
            <consortium name="Ensembl"/>
        </authorList>
    </citation>
    <scope>IDENTIFICATION</scope>
</reference>
<feature type="compositionally biased region" description="Basic and acidic residues" evidence="1">
    <location>
        <begin position="167"/>
        <end position="176"/>
    </location>
</feature>
<proteinExistence type="predicted"/>
<dbReference type="Bgee" id="ENSAMXG00000019241">
    <property type="expression patterns" value="Expressed in camera-type eye and 2 other cell types or tissues"/>
</dbReference>
<name>A0A3B1J7G1_ASTMX</name>
<feature type="compositionally biased region" description="Low complexity" evidence="1">
    <location>
        <begin position="927"/>
        <end position="943"/>
    </location>
</feature>
<sequence>MYALSHCLSKLNWSNEQTVADHTHDFSGWIEHPLLPMLMEGETPGGQDSTGAALQTSAVEWTTQRTPNTKGLLSTGQSTSRSPSPSSCSPGSSPPLSGSAVSALQSRKFKKTSHRRSSSSDQSLLKKLDKDQPPSSQSLLTDQRKRTNSSSNEGGLDPHLIVGQLKEACEKQEKEGPSSLSRGLGEGSSLENIPTSGADTSIPSKPPSSPRHWAPPKGFWRVARPETLHLNGEVTPSLVDPSLKNLSYTGKEEVHRKHRIRGERAALRKELQRSDSLESTFRRCFQKDTGSFDPLADLWRADSWESVCSRGGSKMERVRVDEKCGAKYKARNIEVTTGKHEEEEHQSSDAISKGLPPSYTETDWETAVITYGPELTVRSALVPGELTLSPRHEQAKRLLERARLKARSQNPDSDYVSRPADREELELLSTHDSPHRTIIVATQEQLVPPGVQLLEVRGRNTERGVPPRRHGQSPTRVRFEDESEKEAERRYLDRVRERGPVLAERSQSSQQQKTEQILTISQVSKGSGSSWSSVGIPVAILTNEGEGTSLETVVLKEDLRKCEACGSILPPVHAKESSSRSLLGTAEAQGKSSTRWASPGHSSRQIIRPDVLGEAMLTGSCNLPETVEVAEVGGAGDMVSTFGKLRRRSRKGDNRVETGYGPYARGQELLAQRRNSRTRSSLEDIHSFHSKQSEKPTRGVTFAIDTLTGADPSQPTTSRNVRDSSGNQLPIKSALKSGSKSRQTGQRVVKLLPSVQYRLIHLDKQGEGGSHHPDVAPEEHLSVTVASSSQASQSTPGLTPCIKQSSLRYSSPVLTPELQALAIWDTVDPADDVCRDSTCASPHPPECRPAVRSMGMSKAEDLRAELLRAEHRKAELQWDENMTGSRRTAEREGKPKLSLRRFFSAMGLNSMGKLVKGNRSSSMEQLSSPAPKHSSASPSPTHKGQPPLQRTPSLQTLHTESPLAQLRKASSVQSLQSPKRKFERSTILGELPLPLSLGPRELQVEGGMEPLDGSRSVGPLGRLVQGFPDGTLLLELTRPANGPFGFVISRGKGRPDSGIYVEQVGGSPTDNVYTGLLGVGDEILEVNGEMVAGLHLDQVTRLMTRESTATIRILPHRWIQH</sequence>
<dbReference type="InterPro" id="IPR001478">
    <property type="entry name" value="PDZ"/>
</dbReference>
<protein>
    <submittedName>
        <fullName evidence="3">Si:ch211-13f8.1</fullName>
    </submittedName>
</protein>
<feature type="domain" description="PDZ" evidence="2">
    <location>
        <begin position="1033"/>
        <end position="1103"/>
    </location>
</feature>
<dbReference type="STRING" id="7994.ENSAMXP00000038163"/>
<feature type="region of interest" description="Disordered" evidence="1">
    <location>
        <begin position="913"/>
        <end position="953"/>
    </location>
</feature>